<name>A0ABS0GD63_9VIBR</name>
<feature type="transmembrane region" description="Helical" evidence="5">
    <location>
        <begin position="254"/>
        <end position="273"/>
    </location>
</feature>
<dbReference type="EMBL" id="JADPMR010000001">
    <property type="protein sequence ID" value="MBF9000362.1"/>
    <property type="molecule type" value="Genomic_DNA"/>
</dbReference>
<feature type="transmembrane region" description="Helical" evidence="5">
    <location>
        <begin position="379"/>
        <end position="396"/>
    </location>
</feature>
<dbReference type="InterPro" id="IPR036513">
    <property type="entry name" value="STAS_dom_sf"/>
</dbReference>
<evidence type="ECO:0000313" key="7">
    <source>
        <dbReference type="EMBL" id="MBF9000362.1"/>
    </source>
</evidence>
<reference evidence="7 8" key="1">
    <citation type="submission" date="2020-11" db="EMBL/GenBank/DDBJ databases">
        <title>Vibrio nitrifigilis sp. nov., a marine nitrogen-fixing bacterium isolated from the lagoon sediment of an islet inside an atoll.</title>
        <authorList>
            <person name="Wang L.-T."/>
            <person name="Shieh W.Y."/>
        </authorList>
    </citation>
    <scope>NUCLEOTIDE SEQUENCE [LARGE SCALE GENOMIC DNA]</scope>
    <source>
        <strain evidence="7 8">NFV-1</strain>
    </source>
</reference>
<gene>
    <name evidence="7" type="ORF">I1A42_07300</name>
</gene>
<organism evidence="7 8">
    <name type="scientific">Vibrio nitrifigilis</name>
    <dbReference type="NCBI Taxonomy" id="2789781"/>
    <lineage>
        <taxon>Bacteria</taxon>
        <taxon>Pseudomonadati</taxon>
        <taxon>Pseudomonadota</taxon>
        <taxon>Gammaproteobacteria</taxon>
        <taxon>Vibrionales</taxon>
        <taxon>Vibrionaceae</taxon>
        <taxon>Vibrio</taxon>
    </lineage>
</organism>
<feature type="transmembrane region" description="Helical" evidence="5">
    <location>
        <begin position="170"/>
        <end position="196"/>
    </location>
</feature>
<evidence type="ECO:0000259" key="6">
    <source>
        <dbReference type="PROSITE" id="PS50801"/>
    </source>
</evidence>
<keyword evidence="8" id="KW-1185">Reference proteome</keyword>
<proteinExistence type="predicted"/>
<dbReference type="SUPFAM" id="SSF52091">
    <property type="entry name" value="SpoIIaa-like"/>
    <property type="match status" value="1"/>
</dbReference>
<dbReference type="PANTHER" id="PTHR11814">
    <property type="entry name" value="SULFATE TRANSPORTER"/>
    <property type="match status" value="1"/>
</dbReference>
<keyword evidence="4 5" id="KW-0472">Membrane</keyword>
<feature type="transmembrane region" description="Helical" evidence="5">
    <location>
        <begin position="203"/>
        <end position="221"/>
    </location>
</feature>
<dbReference type="RefSeq" id="WP_196123068.1">
    <property type="nucleotide sequence ID" value="NZ_JADPMR010000001.1"/>
</dbReference>
<dbReference type="Gene3D" id="3.30.750.24">
    <property type="entry name" value="STAS domain"/>
    <property type="match status" value="1"/>
</dbReference>
<comment type="caution">
    <text evidence="7">The sequence shown here is derived from an EMBL/GenBank/DDBJ whole genome shotgun (WGS) entry which is preliminary data.</text>
</comment>
<dbReference type="Proteomes" id="UP000597206">
    <property type="component" value="Unassembled WGS sequence"/>
</dbReference>
<evidence type="ECO:0000256" key="5">
    <source>
        <dbReference type="SAM" id="Phobius"/>
    </source>
</evidence>
<feature type="transmembrane region" description="Helical" evidence="5">
    <location>
        <begin position="73"/>
        <end position="91"/>
    </location>
</feature>
<dbReference type="InterPro" id="IPR001902">
    <property type="entry name" value="SLC26A/SulP_fam"/>
</dbReference>
<keyword evidence="3 5" id="KW-1133">Transmembrane helix</keyword>
<dbReference type="CDD" id="cd07042">
    <property type="entry name" value="STAS_SulP_like_sulfate_transporter"/>
    <property type="match status" value="1"/>
</dbReference>
<dbReference type="Pfam" id="PF01740">
    <property type="entry name" value="STAS"/>
    <property type="match status" value="1"/>
</dbReference>
<dbReference type="InterPro" id="IPR002645">
    <property type="entry name" value="STAS_dom"/>
</dbReference>
<dbReference type="InterPro" id="IPR011547">
    <property type="entry name" value="SLC26A/SulP_dom"/>
</dbReference>
<evidence type="ECO:0000313" key="8">
    <source>
        <dbReference type="Proteomes" id="UP000597206"/>
    </source>
</evidence>
<feature type="domain" description="STAS" evidence="6">
    <location>
        <begin position="440"/>
        <end position="502"/>
    </location>
</feature>
<dbReference type="Pfam" id="PF00916">
    <property type="entry name" value="Sulfate_transp"/>
    <property type="match status" value="1"/>
</dbReference>
<comment type="subcellular location">
    <subcellularLocation>
        <location evidence="1">Membrane</location>
        <topology evidence="1">Multi-pass membrane protein</topology>
    </subcellularLocation>
</comment>
<keyword evidence="2 5" id="KW-0812">Transmembrane</keyword>
<feature type="transmembrane region" description="Helical" evidence="5">
    <location>
        <begin position="24"/>
        <end position="44"/>
    </location>
</feature>
<evidence type="ECO:0000256" key="1">
    <source>
        <dbReference type="ARBA" id="ARBA00004141"/>
    </source>
</evidence>
<feature type="transmembrane region" description="Helical" evidence="5">
    <location>
        <begin position="349"/>
        <end position="367"/>
    </location>
</feature>
<feature type="transmembrane region" description="Helical" evidence="5">
    <location>
        <begin position="325"/>
        <end position="343"/>
    </location>
</feature>
<protein>
    <submittedName>
        <fullName evidence="7">SulP family inorganic anion transporter</fullName>
    </submittedName>
</protein>
<feature type="transmembrane region" description="Helical" evidence="5">
    <location>
        <begin position="97"/>
        <end position="120"/>
    </location>
</feature>
<evidence type="ECO:0000256" key="2">
    <source>
        <dbReference type="ARBA" id="ARBA00022692"/>
    </source>
</evidence>
<evidence type="ECO:0000256" key="3">
    <source>
        <dbReference type="ARBA" id="ARBA00022989"/>
    </source>
</evidence>
<accession>A0ABS0GD63</accession>
<dbReference type="PROSITE" id="PS50801">
    <property type="entry name" value="STAS"/>
    <property type="match status" value="1"/>
</dbReference>
<sequence length="581" mass="62395">MFFSRMFNRHSVAWLNPTTLKDDFWAGLTGAVLVLPQGIAYAIIAGLPPQVGLYTSIISGTLAAIFGSSKHMISGPTAALSMVLATSLAALHNVNNASILSLVALITLMIGVIQLALAVLKVGRLVDVISHTVIQGFTSGAAVLIAASQFKYLLGIEVSSSPTLIGYLSAIWQGIGQTNITVLSIGGITVVSALIWKRYIKKVPYLLGSMIIGSTVCYFIAPTTSAPIPMVTALSGSLPTLTLPEFSSSLLSQLLPAATAIAFLGLIEAASISRSIALRSKQKVEGNREFIGQGISNLVGAFFSCYPSSGSFTRSGGNFDSGAKTPIASVISGLFVLIVMLLLPGMTQYIPMSVMAAGIMVIAWNLFDIKGIVSAIGKSRSELLIFAGTFFCILFIKLEYAIYVGIGLSYLVFLSNTVLPKLTEVAPIERHGKRELRKVERYHLEECPKIKILRVEGALYFGSTTYVQNILHEYAKNGITHCILVMRGVNFIDLSGEHFLLDNMNNPQGECRVLPCSLLGFVIDNLKIRELSQAFLDKPTAVTAENSIRVAVEGVDNEVCKTCTKRIFNECQSKPGPKGQP</sequence>
<evidence type="ECO:0000256" key="4">
    <source>
        <dbReference type="ARBA" id="ARBA00023136"/>
    </source>
</evidence>